<evidence type="ECO:0000313" key="2">
    <source>
        <dbReference type="EMBL" id="KAJ0403173.1"/>
    </source>
</evidence>
<keyword evidence="1" id="KW-0732">Signal</keyword>
<keyword evidence="3" id="KW-1185">Reference proteome</keyword>
<evidence type="ECO:0000313" key="3">
    <source>
        <dbReference type="Proteomes" id="UP001209570"/>
    </source>
</evidence>
<proteinExistence type="predicted"/>
<comment type="caution">
    <text evidence="2">The sequence shown here is derived from an EMBL/GenBank/DDBJ whole genome shotgun (WGS) entry which is preliminary data.</text>
</comment>
<dbReference type="EMBL" id="JAKCXM010000087">
    <property type="protein sequence ID" value="KAJ0403173.1"/>
    <property type="molecule type" value="Genomic_DNA"/>
</dbReference>
<feature type="signal peptide" evidence="1">
    <location>
        <begin position="1"/>
        <end position="24"/>
    </location>
</feature>
<evidence type="ECO:0008006" key="4">
    <source>
        <dbReference type="Google" id="ProtNLM"/>
    </source>
</evidence>
<dbReference type="Proteomes" id="UP001209570">
    <property type="component" value="Unassembled WGS sequence"/>
</dbReference>
<dbReference type="AlphaFoldDB" id="A0AAD5M3N7"/>
<organism evidence="2 3">
    <name type="scientific">Pythium insidiosum</name>
    <name type="common">Pythiosis disease agent</name>
    <dbReference type="NCBI Taxonomy" id="114742"/>
    <lineage>
        <taxon>Eukaryota</taxon>
        <taxon>Sar</taxon>
        <taxon>Stramenopiles</taxon>
        <taxon>Oomycota</taxon>
        <taxon>Peronosporomycetes</taxon>
        <taxon>Pythiales</taxon>
        <taxon>Pythiaceae</taxon>
        <taxon>Pythium</taxon>
    </lineage>
</organism>
<reference evidence="2" key="1">
    <citation type="submission" date="2021-12" db="EMBL/GenBank/DDBJ databases">
        <title>Prjna785345.</title>
        <authorList>
            <person name="Rujirawat T."/>
            <person name="Krajaejun T."/>
        </authorList>
    </citation>
    <scope>NUCLEOTIDE SEQUENCE</scope>
    <source>
        <strain evidence="2">Pi057C3</strain>
    </source>
</reference>
<feature type="chain" id="PRO_5041939258" description="AlNc14C4G614" evidence="1">
    <location>
        <begin position="25"/>
        <end position="157"/>
    </location>
</feature>
<protein>
    <recommendedName>
        <fullName evidence="4">AlNc14C4G614</fullName>
    </recommendedName>
</protein>
<sequence>MVNASSFFVSAVVAAVAASSTVAAQDPHRDDMAIASHSHLNDATALINKNTVAHSNNLAVSKSNVLRQQNDDMVLEADTLPAGLIVLDQKEPISSTAKTTPEQMSDDYYRTRFYYPGFGGSGGYYGWRYPLWYWRMYSYRLHRQCPFGRIYGYYFYC</sequence>
<accession>A0AAD5M3N7</accession>
<evidence type="ECO:0000256" key="1">
    <source>
        <dbReference type="SAM" id="SignalP"/>
    </source>
</evidence>
<gene>
    <name evidence="2" type="ORF">P43SY_005167</name>
</gene>
<name>A0AAD5M3N7_PYTIN</name>